<name>A0A1T4WQH4_9CLOT</name>
<organism evidence="1 2">
    <name type="scientific">Caloramator quimbayensis</name>
    <dbReference type="NCBI Taxonomy" id="1147123"/>
    <lineage>
        <taxon>Bacteria</taxon>
        <taxon>Bacillati</taxon>
        <taxon>Bacillota</taxon>
        <taxon>Clostridia</taxon>
        <taxon>Eubacteriales</taxon>
        <taxon>Clostridiaceae</taxon>
        <taxon>Caloramator</taxon>
    </lineage>
</organism>
<dbReference type="InterPro" id="IPR016039">
    <property type="entry name" value="Thiolase-like"/>
</dbReference>
<reference evidence="2" key="1">
    <citation type="submission" date="2017-02" db="EMBL/GenBank/DDBJ databases">
        <authorList>
            <person name="Varghese N."/>
            <person name="Submissions S."/>
        </authorList>
    </citation>
    <scope>NUCLEOTIDE SEQUENCE [LARGE SCALE GENOMIC DNA]</scope>
    <source>
        <strain evidence="2">USBA 833</strain>
    </source>
</reference>
<dbReference type="SUPFAM" id="SSF53901">
    <property type="entry name" value="Thiolase-like"/>
    <property type="match status" value="1"/>
</dbReference>
<proteinExistence type="predicted"/>
<gene>
    <name evidence="1" type="ORF">SAMN05443428_103101</name>
</gene>
<dbReference type="Gene3D" id="3.40.47.40">
    <property type="entry name" value="Stage V sporulation protein AD"/>
    <property type="match status" value="1"/>
</dbReference>
<dbReference type="InterPro" id="IPR010894">
    <property type="entry name" value="SpoVAD"/>
</dbReference>
<protein>
    <submittedName>
        <fullName evidence="1">Stage V sporulation protein AD</fullName>
    </submittedName>
</protein>
<dbReference type="PIRSF" id="PIRSF011570">
    <property type="entry name" value="SpoVAD"/>
    <property type="match status" value="1"/>
</dbReference>
<dbReference type="Pfam" id="PF07451">
    <property type="entry name" value="SpoVAD"/>
    <property type="match status" value="1"/>
</dbReference>
<dbReference type="Proteomes" id="UP000190105">
    <property type="component" value="Unassembled WGS sequence"/>
</dbReference>
<dbReference type="InterPro" id="IPR038369">
    <property type="entry name" value="SpoVAD_sf"/>
</dbReference>
<dbReference type="RefSeq" id="WP_179122167.1">
    <property type="nucleotide sequence ID" value="NZ_FUYH01000003.1"/>
</dbReference>
<evidence type="ECO:0000313" key="1">
    <source>
        <dbReference type="EMBL" id="SKA79622.1"/>
    </source>
</evidence>
<dbReference type="EMBL" id="FUYH01000003">
    <property type="protein sequence ID" value="SKA79622.1"/>
    <property type="molecule type" value="Genomic_DNA"/>
</dbReference>
<accession>A0A1T4WQH4</accession>
<dbReference type="AlphaFoldDB" id="A0A1T4WQH4"/>
<keyword evidence="2" id="KW-1185">Reference proteome</keyword>
<sequence>MAVKKIGTQTIKLKNPPSILETATITGSKEGEGPLGQYFDVILSDDLYGEESWEKAESKMTREAVKLAINKANLHPDNIDYMFSGDLLNQIISSSFAARELQIPFFGLYGACSTMTESLSLSSMIIDGGYADYVIAATSSHFASAERQYRFPLEYGGQRPPTSQWTVTGAGAALLSSSGNGPYITYVTTGRVMDFGVKDANNMGAAMAPAAADTILRHFKDTGFNPNDYDIIITGDLGKVGKELAVELVKKGGYDISNIYTDCGVEIFDLSEQDVHSGASGCGCSAVVFCGYLYKQLKAGRFKRILLISTGALLSPTSSQQGESIPGIAHAVAIERSV</sequence>
<dbReference type="STRING" id="1147123.SAMN05443428_103101"/>
<dbReference type="GO" id="GO:0016746">
    <property type="term" value="F:acyltransferase activity"/>
    <property type="evidence" value="ECO:0007669"/>
    <property type="project" value="InterPro"/>
</dbReference>
<dbReference type="NCBIfam" id="TIGR02845">
    <property type="entry name" value="spore_V_AD"/>
    <property type="match status" value="1"/>
</dbReference>
<dbReference type="NCBIfam" id="NF009069">
    <property type="entry name" value="PRK12404.1"/>
    <property type="match status" value="1"/>
</dbReference>
<dbReference type="NCBIfam" id="NF006160">
    <property type="entry name" value="PRK08304.1"/>
    <property type="match status" value="1"/>
</dbReference>
<evidence type="ECO:0000313" key="2">
    <source>
        <dbReference type="Proteomes" id="UP000190105"/>
    </source>
</evidence>